<dbReference type="EMBL" id="CAJOBJ010147432">
    <property type="protein sequence ID" value="CAF4790474.1"/>
    <property type="molecule type" value="Genomic_DNA"/>
</dbReference>
<evidence type="ECO:0000313" key="2">
    <source>
        <dbReference type="EMBL" id="CAF4790474.1"/>
    </source>
</evidence>
<organism evidence="2 3">
    <name type="scientific">Rotaria magnacalcarata</name>
    <dbReference type="NCBI Taxonomy" id="392030"/>
    <lineage>
        <taxon>Eukaryota</taxon>
        <taxon>Metazoa</taxon>
        <taxon>Spiralia</taxon>
        <taxon>Gnathifera</taxon>
        <taxon>Rotifera</taxon>
        <taxon>Eurotatoria</taxon>
        <taxon>Bdelloidea</taxon>
        <taxon>Philodinida</taxon>
        <taxon>Philodinidae</taxon>
        <taxon>Rotaria</taxon>
    </lineage>
</organism>
<gene>
    <name evidence="1" type="ORF">BYL167_LOCUS35987</name>
    <name evidence="2" type="ORF">GIL414_LOCUS46728</name>
</gene>
<evidence type="ECO:0000313" key="3">
    <source>
        <dbReference type="Proteomes" id="UP000681720"/>
    </source>
</evidence>
<dbReference type="InterPro" id="IPR011989">
    <property type="entry name" value="ARM-like"/>
</dbReference>
<dbReference type="SUPFAM" id="SSF48371">
    <property type="entry name" value="ARM repeat"/>
    <property type="match status" value="1"/>
</dbReference>
<evidence type="ECO:0000313" key="1">
    <source>
        <dbReference type="EMBL" id="CAF4500440.1"/>
    </source>
</evidence>
<dbReference type="Gene3D" id="1.25.10.10">
    <property type="entry name" value="Leucine-rich Repeat Variant"/>
    <property type="match status" value="1"/>
</dbReference>
<dbReference type="AlphaFoldDB" id="A0A8S3B4W4"/>
<accession>A0A8S3B4W4</accession>
<dbReference type="InterPro" id="IPR016024">
    <property type="entry name" value="ARM-type_fold"/>
</dbReference>
<dbReference type="Proteomes" id="UP000681720">
    <property type="component" value="Unassembled WGS sequence"/>
</dbReference>
<protein>
    <recommendedName>
        <fullName evidence="4">HEAT repeat domain-containing protein</fullName>
    </recommendedName>
</protein>
<dbReference type="EMBL" id="CAJOBH010077279">
    <property type="protein sequence ID" value="CAF4500440.1"/>
    <property type="molecule type" value="Genomic_DNA"/>
</dbReference>
<evidence type="ECO:0008006" key="4">
    <source>
        <dbReference type="Google" id="ProtNLM"/>
    </source>
</evidence>
<comment type="caution">
    <text evidence="2">The sequence shown here is derived from an EMBL/GenBank/DDBJ whole genome shotgun (WGS) entry which is preliminary data.</text>
</comment>
<proteinExistence type="predicted"/>
<dbReference type="Pfam" id="PF13646">
    <property type="entry name" value="HEAT_2"/>
    <property type="match status" value="1"/>
</dbReference>
<feature type="non-terminal residue" evidence="2">
    <location>
        <position position="72"/>
    </location>
</feature>
<reference evidence="2" key="1">
    <citation type="submission" date="2021-02" db="EMBL/GenBank/DDBJ databases">
        <authorList>
            <person name="Nowell W R."/>
        </authorList>
    </citation>
    <scope>NUCLEOTIDE SEQUENCE</scope>
</reference>
<dbReference type="Proteomes" id="UP000681967">
    <property type="component" value="Unassembled WGS sequence"/>
</dbReference>
<name>A0A8S3B4W4_9BILA</name>
<sequence>MDKKVAINEVINGLVTALGDQNALVRLKASEAFGKMGEQAATNEVITGLLATLEQEDWNVKCAACAALGKMG</sequence>